<dbReference type="AlphaFoldDB" id="A0ABD3Y1R3"/>
<dbReference type="Proteomes" id="UP001634394">
    <property type="component" value="Unassembled WGS sequence"/>
</dbReference>
<protein>
    <submittedName>
        <fullName evidence="1">Uncharacterized protein</fullName>
    </submittedName>
</protein>
<proteinExistence type="predicted"/>
<gene>
    <name evidence="1" type="ORF">ACJMK2_003391</name>
</gene>
<feature type="non-terminal residue" evidence="1">
    <location>
        <position position="1"/>
    </location>
</feature>
<organism evidence="1 2">
    <name type="scientific">Sinanodonta woodiana</name>
    <name type="common">Chinese pond mussel</name>
    <name type="synonym">Anodonta woodiana</name>
    <dbReference type="NCBI Taxonomy" id="1069815"/>
    <lineage>
        <taxon>Eukaryota</taxon>
        <taxon>Metazoa</taxon>
        <taxon>Spiralia</taxon>
        <taxon>Lophotrochozoa</taxon>
        <taxon>Mollusca</taxon>
        <taxon>Bivalvia</taxon>
        <taxon>Autobranchia</taxon>
        <taxon>Heteroconchia</taxon>
        <taxon>Palaeoheterodonta</taxon>
        <taxon>Unionida</taxon>
        <taxon>Unionoidea</taxon>
        <taxon>Unionidae</taxon>
        <taxon>Unioninae</taxon>
        <taxon>Sinanodonta</taxon>
    </lineage>
</organism>
<accession>A0ABD3Y1R3</accession>
<sequence>VYDDAQALRNLWSHVQEENVEFDDISVVSDTSCQVKCKFYLMGKLENNFGRPPDEKISKITMDELNRLTLENFKLRHLKSANEGIEESFIENDEK</sequence>
<feature type="non-terminal residue" evidence="1">
    <location>
        <position position="95"/>
    </location>
</feature>
<comment type="caution">
    <text evidence="1">The sequence shown here is derived from an EMBL/GenBank/DDBJ whole genome shotgun (WGS) entry which is preliminary data.</text>
</comment>
<reference evidence="1 2" key="1">
    <citation type="submission" date="2024-11" db="EMBL/GenBank/DDBJ databases">
        <title>Chromosome-level genome assembly of the freshwater bivalve Anodonta woodiana.</title>
        <authorList>
            <person name="Chen X."/>
        </authorList>
    </citation>
    <scope>NUCLEOTIDE SEQUENCE [LARGE SCALE GENOMIC DNA]</scope>
    <source>
        <strain evidence="1">MN2024</strain>
        <tissue evidence="1">Gills</tissue>
    </source>
</reference>
<evidence type="ECO:0000313" key="1">
    <source>
        <dbReference type="EMBL" id="KAL3891128.1"/>
    </source>
</evidence>
<evidence type="ECO:0000313" key="2">
    <source>
        <dbReference type="Proteomes" id="UP001634394"/>
    </source>
</evidence>
<name>A0ABD3Y1R3_SINWO</name>
<dbReference type="EMBL" id="JBJQND010000001">
    <property type="protein sequence ID" value="KAL3891128.1"/>
    <property type="molecule type" value="Genomic_DNA"/>
</dbReference>
<keyword evidence="2" id="KW-1185">Reference proteome</keyword>